<dbReference type="GO" id="GO:0005886">
    <property type="term" value="C:plasma membrane"/>
    <property type="evidence" value="ECO:0007669"/>
    <property type="project" value="UniProtKB-SubCell"/>
</dbReference>
<evidence type="ECO:0000256" key="5">
    <source>
        <dbReference type="ARBA" id="ARBA00022989"/>
    </source>
</evidence>
<feature type="binding site" evidence="12">
    <location>
        <position position="84"/>
    </location>
    <ligand>
        <name>Na(+)</name>
        <dbReference type="ChEBI" id="CHEBI:29101"/>
        <note>structural</note>
    </ligand>
</feature>
<keyword evidence="5 12" id="KW-1133">Transmembrane helix</keyword>
<feature type="transmembrane region" description="Helical" evidence="12">
    <location>
        <begin position="6"/>
        <end position="25"/>
    </location>
</feature>
<evidence type="ECO:0000256" key="4">
    <source>
        <dbReference type="ARBA" id="ARBA00022692"/>
    </source>
</evidence>
<keyword evidence="3" id="KW-0997">Cell inner membrane</keyword>
<evidence type="ECO:0000256" key="1">
    <source>
        <dbReference type="ARBA" id="ARBA00004651"/>
    </source>
</evidence>
<proteinExistence type="inferred from homology"/>
<comment type="activity regulation">
    <text evidence="12">Na(+) is not transported, but it plays an essential structural role and its presence is essential for fluoride channel function.</text>
</comment>
<keyword evidence="4 12" id="KW-0812">Transmembrane</keyword>
<dbReference type="OrthoDB" id="9806299at2"/>
<evidence type="ECO:0000256" key="3">
    <source>
        <dbReference type="ARBA" id="ARBA00022519"/>
    </source>
</evidence>
<dbReference type="RefSeq" id="WP_110780273.1">
    <property type="nucleotide sequence ID" value="NZ_QJTI01000005.1"/>
</dbReference>
<comment type="function">
    <text evidence="12">Fluoride-specific ion channel. Important for reducing fluoride concentration in the cell, thus reducing its toxicity.</text>
</comment>
<evidence type="ECO:0000256" key="9">
    <source>
        <dbReference type="ARBA" id="ARBA00023303"/>
    </source>
</evidence>
<dbReference type="NCBIfam" id="TIGR00494">
    <property type="entry name" value="crcB"/>
    <property type="match status" value="1"/>
</dbReference>
<evidence type="ECO:0000313" key="13">
    <source>
        <dbReference type="EMBL" id="PYF03872.1"/>
    </source>
</evidence>
<dbReference type="GO" id="GO:0140114">
    <property type="term" value="P:cellular detoxification of fluoride"/>
    <property type="evidence" value="ECO:0007669"/>
    <property type="project" value="UniProtKB-UniRule"/>
</dbReference>
<reference evidence="13 14" key="1">
    <citation type="submission" date="2018-06" db="EMBL/GenBank/DDBJ databases">
        <title>Genomic Encyclopedia of Archaeal and Bacterial Type Strains, Phase II (KMG-II): from individual species to whole genera.</title>
        <authorList>
            <person name="Goeker M."/>
        </authorList>
    </citation>
    <scope>NUCLEOTIDE SEQUENCE [LARGE SCALE GENOMIC DNA]</scope>
    <source>
        <strain evidence="13 14">JCM 11668</strain>
    </source>
</reference>
<keyword evidence="12" id="KW-0813">Transport</keyword>
<feature type="transmembrane region" description="Helical" evidence="12">
    <location>
        <begin position="72"/>
        <end position="91"/>
    </location>
</feature>
<keyword evidence="2 12" id="KW-1003">Cell membrane</keyword>
<comment type="catalytic activity">
    <reaction evidence="11">
        <text>fluoride(in) = fluoride(out)</text>
        <dbReference type="Rhea" id="RHEA:76159"/>
        <dbReference type="ChEBI" id="CHEBI:17051"/>
    </reaction>
    <physiologicalReaction direction="left-to-right" evidence="11">
        <dbReference type="Rhea" id="RHEA:76160"/>
    </physiologicalReaction>
</comment>
<dbReference type="Proteomes" id="UP000248148">
    <property type="component" value="Unassembled WGS sequence"/>
</dbReference>
<organism evidence="13 14">
    <name type="scientific">Rhodopseudomonas faecalis</name>
    <dbReference type="NCBI Taxonomy" id="99655"/>
    <lineage>
        <taxon>Bacteria</taxon>
        <taxon>Pseudomonadati</taxon>
        <taxon>Pseudomonadota</taxon>
        <taxon>Alphaproteobacteria</taxon>
        <taxon>Hyphomicrobiales</taxon>
        <taxon>Nitrobacteraceae</taxon>
        <taxon>Rhodopseudomonas</taxon>
    </lineage>
</organism>
<sequence length="134" mass="14156">MIEVVTGLLFVALGSALGGMARFFVSGWVARRIGETFPWGTLIVNLSGAFVIGVFGALASTGRGWFATPGPWLFAVTGFLGCYTTVSSFSLQTLTLARQGEALRAACNVMFTLVLGLVVVALGYASGRWWSVLP</sequence>
<evidence type="ECO:0000256" key="10">
    <source>
        <dbReference type="ARBA" id="ARBA00035120"/>
    </source>
</evidence>
<evidence type="ECO:0000313" key="14">
    <source>
        <dbReference type="Proteomes" id="UP000248148"/>
    </source>
</evidence>
<name>A0A318TG48_9BRAD</name>
<evidence type="ECO:0000256" key="11">
    <source>
        <dbReference type="ARBA" id="ARBA00035585"/>
    </source>
</evidence>
<feature type="binding site" evidence="12">
    <location>
        <position position="81"/>
    </location>
    <ligand>
        <name>Na(+)</name>
        <dbReference type="ChEBI" id="CHEBI:29101"/>
        <note>structural</note>
    </ligand>
</feature>
<dbReference type="HAMAP" id="MF_00454">
    <property type="entry name" value="FluC"/>
    <property type="match status" value="1"/>
</dbReference>
<dbReference type="GO" id="GO:0062054">
    <property type="term" value="F:fluoride channel activity"/>
    <property type="evidence" value="ECO:0007669"/>
    <property type="project" value="UniProtKB-UniRule"/>
</dbReference>
<dbReference type="EMBL" id="QJTI01000005">
    <property type="protein sequence ID" value="PYF03872.1"/>
    <property type="molecule type" value="Genomic_DNA"/>
</dbReference>
<keyword evidence="14" id="KW-1185">Reference proteome</keyword>
<keyword evidence="7 12" id="KW-0406">Ion transport</keyword>
<comment type="caution">
    <text evidence="13">The sequence shown here is derived from an EMBL/GenBank/DDBJ whole genome shotgun (WGS) entry which is preliminary data.</text>
</comment>
<dbReference type="GO" id="GO:0046872">
    <property type="term" value="F:metal ion binding"/>
    <property type="evidence" value="ECO:0007669"/>
    <property type="project" value="UniProtKB-KW"/>
</dbReference>
<evidence type="ECO:0000256" key="12">
    <source>
        <dbReference type="HAMAP-Rule" id="MF_00454"/>
    </source>
</evidence>
<evidence type="ECO:0000256" key="8">
    <source>
        <dbReference type="ARBA" id="ARBA00023136"/>
    </source>
</evidence>
<keyword evidence="8 12" id="KW-0472">Membrane</keyword>
<gene>
    <name evidence="12" type="primary">fluC</name>
    <name evidence="12" type="synonym">crcB</name>
    <name evidence="13" type="ORF">BJ122_105130</name>
</gene>
<feature type="transmembrane region" description="Helical" evidence="12">
    <location>
        <begin position="103"/>
        <end position="125"/>
    </location>
</feature>
<dbReference type="InterPro" id="IPR003691">
    <property type="entry name" value="FluC"/>
</dbReference>
<keyword evidence="12" id="KW-0479">Metal-binding</keyword>
<accession>A0A318TG48</accession>
<keyword evidence="9 12" id="KW-0407">Ion channel</keyword>
<evidence type="ECO:0000256" key="2">
    <source>
        <dbReference type="ARBA" id="ARBA00022475"/>
    </source>
</evidence>
<keyword evidence="6 12" id="KW-0915">Sodium</keyword>
<dbReference type="NCBIfam" id="NF010799">
    <property type="entry name" value="PRK14203.1"/>
    <property type="match status" value="1"/>
</dbReference>
<dbReference type="Pfam" id="PF02537">
    <property type="entry name" value="CRCB"/>
    <property type="match status" value="1"/>
</dbReference>
<dbReference type="PANTHER" id="PTHR28259:SF1">
    <property type="entry name" value="FLUORIDE EXPORT PROTEIN 1-RELATED"/>
    <property type="match status" value="1"/>
</dbReference>
<feature type="transmembrane region" description="Helical" evidence="12">
    <location>
        <begin position="37"/>
        <end position="60"/>
    </location>
</feature>
<evidence type="ECO:0000256" key="7">
    <source>
        <dbReference type="ARBA" id="ARBA00023065"/>
    </source>
</evidence>
<comment type="similarity">
    <text evidence="10 12">Belongs to the fluoride channel Fluc/FEX (TC 1.A.43) family.</text>
</comment>
<dbReference type="AlphaFoldDB" id="A0A318TG48"/>
<protein>
    <recommendedName>
        <fullName evidence="12">Fluoride-specific ion channel FluC</fullName>
    </recommendedName>
</protein>
<evidence type="ECO:0000256" key="6">
    <source>
        <dbReference type="ARBA" id="ARBA00023053"/>
    </source>
</evidence>
<comment type="subcellular location">
    <subcellularLocation>
        <location evidence="1 12">Cell membrane</location>
        <topology evidence="1 12">Multi-pass membrane protein</topology>
    </subcellularLocation>
</comment>
<dbReference type="PANTHER" id="PTHR28259">
    <property type="entry name" value="FLUORIDE EXPORT PROTEIN 1-RELATED"/>
    <property type="match status" value="1"/>
</dbReference>